<dbReference type="HOGENOM" id="CLU_125776_0_0_1"/>
<feature type="non-terminal residue" evidence="1">
    <location>
        <position position="185"/>
    </location>
</feature>
<evidence type="ECO:0000313" key="2">
    <source>
        <dbReference type="Proteomes" id="UP000054538"/>
    </source>
</evidence>
<accession>A0A0D0DIB9</accession>
<organism evidence="1 2">
    <name type="scientific">Paxillus rubicundulus Ve08.2h10</name>
    <dbReference type="NCBI Taxonomy" id="930991"/>
    <lineage>
        <taxon>Eukaryota</taxon>
        <taxon>Fungi</taxon>
        <taxon>Dikarya</taxon>
        <taxon>Basidiomycota</taxon>
        <taxon>Agaricomycotina</taxon>
        <taxon>Agaricomycetes</taxon>
        <taxon>Agaricomycetidae</taxon>
        <taxon>Boletales</taxon>
        <taxon>Paxilineae</taxon>
        <taxon>Paxillaceae</taxon>
        <taxon>Paxillus</taxon>
    </lineage>
</organism>
<evidence type="ECO:0000313" key="1">
    <source>
        <dbReference type="EMBL" id="KIK77825.1"/>
    </source>
</evidence>
<feature type="non-terminal residue" evidence="1">
    <location>
        <position position="1"/>
    </location>
</feature>
<sequence length="185" mass="21999">PGEFLEHKFCPNYLTLLCIVLVYSFPVSHWCASNSLHQHLSMFPCWEFKPYLQPGHEHIWEFDAKVITYCNLYVIALLNADWILEPHCFQIEELCVHADGCFRYQDCFQWPQAYSDKFEYVVCIPNPQKMRENEDPSKKLWELWTPTKDDFELIDPQSPFCIGKLKCSIYYNLYCLYDSAQDIVD</sequence>
<dbReference type="OrthoDB" id="2634326at2759"/>
<dbReference type="Proteomes" id="UP000054538">
    <property type="component" value="Unassembled WGS sequence"/>
</dbReference>
<reference evidence="1 2" key="1">
    <citation type="submission" date="2014-04" db="EMBL/GenBank/DDBJ databases">
        <authorList>
            <consortium name="DOE Joint Genome Institute"/>
            <person name="Kuo A."/>
            <person name="Kohler A."/>
            <person name="Jargeat P."/>
            <person name="Nagy L.G."/>
            <person name="Floudas D."/>
            <person name="Copeland A."/>
            <person name="Barry K.W."/>
            <person name="Cichocki N."/>
            <person name="Veneault-Fourrey C."/>
            <person name="LaButti K."/>
            <person name="Lindquist E.A."/>
            <person name="Lipzen A."/>
            <person name="Lundell T."/>
            <person name="Morin E."/>
            <person name="Murat C."/>
            <person name="Sun H."/>
            <person name="Tunlid A."/>
            <person name="Henrissat B."/>
            <person name="Grigoriev I.V."/>
            <person name="Hibbett D.S."/>
            <person name="Martin F."/>
            <person name="Nordberg H.P."/>
            <person name="Cantor M.N."/>
            <person name="Hua S.X."/>
        </authorList>
    </citation>
    <scope>NUCLEOTIDE SEQUENCE [LARGE SCALE GENOMIC DNA]</scope>
    <source>
        <strain evidence="1 2">Ve08.2h10</strain>
    </source>
</reference>
<proteinExistence type="predicted"/>
<dbReference type="AlphaFoldDB" id="A0A0D0DIB9"/>
<reference evidence="2" key="2">
    <citation type="submission" date="2015-01" db="EMBL/GenBank/DDBJ databases">
        <title>Evolutionary Origins and Diversification of the Mycorrhizal Mutualists.</title>
        <authorList>
            <consortium name="DOE Joint Genome Institute"/>
            <consortium name="Mycorrhizal Genomics Consortium"/>
            <person name="Kohler A."/>
            <person name="Kuo A."/>
            <person name="Nagy L.G."/>
            <person name="Floudas D."/>
            <person name="Copeland A."/>
            <person name="Barry K.W."/>
            <person name="Cichocki N."/>
            <person name="Veneault-Fourrey C."/>
            <person name="LaButti K."/>
            <person name="Lindquist E.A."/>
            <person name="Lipzen A."/>
            <person name="Lundell T."/>
            <person name="Morin E."/>
            <person name="Murat C."/>
            <person name="Riley R."/>
            <person name="Ohm R."/>
            <person name="Sun H."/>
            <person name="Tunlid A."/>
            <person name="Henrissat B."/>
            <person name="Grigoriev I.V."/>
            <person name="Hibbett D.S."/>
            <person name="Martin F."/>
        </authorList>
    </citation>
    <scope>NUCLEOTIDE SEQUENCE [LARGE SCALE GENOMIC DNA]</scope>
    <source>
        <strain evidence="2">Ve08.2h10</strain>
    </source>
</reference>
<dbReference type="InParanoid" id="A0A0D0DIB9"/>
<gene>
    <name evidence="1" type="ORF">PAXRUDRAFT_116418</name>
</gene>
<keyword evidence="2" id="KW-1185">Reference proteome</keyword>
<dbReference type="EMBL" id="KN826818">
    <property type="protein sequence ID" value="KIK77825.1"/>
    <property type="molecule type" value="Genomic_DNA"/>
</dbReference>
<name>A0A0D0DIB9_9AGAM</name>
<protein>
    <submittedName>
        <fullName evidence="1">Uncharacterized protein</fullName>
    </submittedName>
</protein>